<dbReference type="PANTHER" id="PTHR48277:SF1">
    <property type="entry name" value="MITOCHONDRIAL RIBOSOMAL PROTEIN S5"/>
    <property type="match status" value="1"/>
</dbReference>
<evidence type="ECO:0000256" key="3">
    <source>
        <dbReference type="ARBA" id="ARBA00022980"/>
    </source>
</evidence>
<dbReference type="Pfam" id="PF03719">
    <property type="entry name" value="Ribosomal_S5_C"/>
    <property type="match status" value="1"/>
</dbReference>
<dbReference type="PANTHER" id="PTHR48277">
    <property type="entry name" value="MITOCHONDRIAL RIBOSOMAL PROTEIN S5"/>
    <property type="match status" value="1"/>
</dbReference>
<dbReference type="InterPro" id="IPR000851">
    <property type="entry name" value="Ribosomal_uS5"/>
</dbReference>
<dbReference type="InterPro" id="IPR048584">
    <property type="entry name" value="Ribosomal_uS5m_N"/>
</dbReference>
<sequence length="399" mass="45009">MAAVGRLCASVAWRAAWRGYISLPVNRSGYTNLAWALQTHCYISAPCSVTVQQSRQNSFFNKLTADELWKGVLANTALRPKKGRGKRTKKRIKKDLNKGQVLGEGLSGFLWPGLNAPVMAEGQMQAISQSNRDQKEIQAEIIRRRVEWEKKRKVKVKKERGWTGRSWGGMSLGCPDPGPNGEKYEDFDCQILQLKHVACMTGRDGRKKSVSALVVVGNGNGAAGFAVGRAKDRVTALRKAKNQAINYLHYIERYQNHTIYHDITTTFKKTTIQMRRRRKGHGLRCHRAIISICKLIGITDMYAKLRGSHNMLNLTRALFKGLANQKTHQDLANEKGLHVVEFREEQGPLPLLMASPQGTVRKDPETTANVPDVKLEWNEVCWKLLKTSLEKIQLRILIT</sequence>
<evidence type="ECO:0000256" key="4">
    <source>
        <dbReference type="ARBA" id="ARBA00023128"/>
    </source>
</evidence>
<dbReference type="InterPro" id="IPR018192">
    <property type="entry name" value="Ribosomal_uS5_N_CS"/>
</dbReference>
<gene>
    <name evidence="11" type="primary">MRPS5</name>
</gene>
<keyword evidence="4" id="KW-0496">Mitochondrion</keyword>
<dbReference type="FunFam" id="3.30.230.10:FF:000002">
    <property type="entry name" value="30S ribosomal protein S5"/>
    <property type="match status" value="1"/>
</dbReference>
<evidence type="ECO:0000256" key="7">
    <source>
        <dbReference type="ARBA" id="ARBA00041606"/>
    </source>
</evidence>
<protein>
    <recommendedName>
        <fullName evidence="6">Small ribosomal subunit protein uS5m</fullName>
    </recommendedName>
    <alternativeName>
        <fullName evidence="7">28S ribosomal protein S5, mitochondrial</fullName>
    </alternativeName>
</protein>
<dbReference type="PROSITE" id="PS50881">
    <property type="entry name" value="S5_DSRBD"/>
    <property type="match status" value="1"/>
</dbReference>
<dbReference type="InterPro" id="IPR013810">
    <property type="entry name" value="Ribosomal_uS5_N"/>
</dbReference>
<dbReference type="GO" id="GO:0003723">
    <property type="term" value="F:RNA binding"/>
    <property type="evidence" value="ECO:0007669"/>
    <property type="project" value="InterPro"/>
</dbReference>
<evidence type="ECO:0000313" key="12">
    <source>
        <dbReference type="Proteomes" id="UP000594220"/>
    </source>
</evidence>
<comment type="similarity">
    <text evidence="2 9">Belongs to the universal ribosomal protein uS5 family.</text>
</comment>
<dbReference type="Gene3D" id="3.30.160.20">
    <property type="match status" value="1"/>
</dbReference>
<dbReference type="InterPro" id="IPR005324">
    <property type="entry name" value="Ribosomal_uS5_C"/>
</dbReference>
<evidence type="ECO:0000256" key="6">
    <source>
        <dbReference type="ARBA" id="ARBA00039335"/>
    </source>
</evidence>
<organism evidence="11 12">
    <name type="scientific">Crocodylus porosus</name>
    <name type="common">Saltwater crocodile</name>
    <name type="synonym">Estuarine crocodile</name>
    <dbReference type="NCBI Taxonomy" id="8502"/>
    <lineage>
        <taxon>Eukaryota</taxon>
        <taxon>Metazoa</taxon>
        <taxon>Chordata</taxon>
        <taxon>Craniata</taxon>
        <taxon>Vertebrata</taxon>
        <taxon>Euteleostomi</taxon>
        <taxon>Archelosauria</taxon>
        <taxon>Archosauria</taxon>
        <taxon>Crocodylia</taxon>
        <taxon>Longirostres</taxon>
        <taxon>Crocodylidae</taxon>
        <taxon>Crocodylus</taxon>
    </lineage>
</organism>
<keyword evidence="5 8" id="KW-0687">Ribonucleoprotein</keyword>
<dbReference type="Pfam" id="PF21251">
    <property type="entry name" value="Ribosomal_uS5m_N"/>
    <property type="match status" value="1"/>
</dbReference>
<evidence type="ECO:0000313" key="11">
    <source>
        <dbReference type="Ensembl" id="ENSCPRP00005016023.1"/>
    </source>
</evidence>
<keyword evidence="3 8" id="KW-0689">Ribosomal protein</keyword>
<dbReference type="OMA" id="LICHRAI"/>
<evidence type="ECO:0000256" key="9">
    <source>
        <dbReference type="RuleBase" id="RU003823"/>
    </source>
</evidence>
<dbReference type="GO" id="GO:0005743">
    <property type="term" value="C:mitochondrial inner membrane"/>
    <property type="evidence" value="ECO:0007669"/>
    <property type="project" value="UniProtKB-ARBA"/>
</dbReference>
<dbReference type="Ensembl" id="ENSCPRT00005018762.1">
    <property type="protein sequence ID" value="ENSCPRP00005016023.1"/>
    <property type="gene ID" value="ENSCPRG00005011193.1"/>
</dbReference>
<dbReference type="InterPro" id="IPR020568">
    <property type="entry name" value="Ribosomal_Su5_D2-typ_SF"/>
</dbReference>
<dbReference type="GO" id="GO:0006412">
    <property type="term" value="P:translation"/>
    <property type="evidence" value="ECO:0007669"/>
    <property type="project" value="InterPro"/>
</dbReference>
<evidence type="ECO:0000256" key="1">
    <source>
        <dbReference type="ARBA" id="ARBA00004173"/>
    </source>
</evidence>
<dbReference type="Pfam" id="PF00333">
    <property type="entry name" value="Ribosomal_S5"/>
    <property type="match status" value="1"/>
</dbReference>
<dbReference type="Gene3D" id="3.30.230.10">
    <property type="match status" value="1"/>
</dbReference>
<reference evidence="11" key="1">
    <citation type="submission" date="2025-08" db="UniProtKB">
        <authorList>
            <consortium name="Ensembl"/>
        </authorList>
    </citation>
    <scope>IDENTIFICATION</scope>
</reference>
<dbReference type="SUPFAM" id="SSF54211">
    <property type="entry name" value="Ribosomal protein S5 domain 2-like"/>
    <property type="match status" value="1"/>
</dbReference>
<evidence type="ECO:0000256" key="2">
    <source>
        <dbReference type="ARBA" id="ARBA00008945"/>
    </source>
</evidence>
<accession>A0A7M4FYA8</accession>
<name>A0A7M4FYA8_CROPO</name>
<dbReference type="Proteomes" id="UP000594220">
    <property type="component" value="Unplaced"/>
</dbReference>
<proteinExistence type="inferred from homology"/>
<dbReference type="GO" id="GO:0003735">
    <property type="term" value="F:structural constituent of ribosome"/>
    <property type="evidence" value="ECO:0007669"/>
    <property type="project" value="UniProtKB-UniRule"/>
</dbReference>
<dbReference type="SUPFAM" id="SSF54768">
    <property type="entry name" value="dsRNA-binding domain-like"/>
    <property type="match status" value="1"/>
</dbReference>
<dbReference type="GO" id="GO:0005763">
    <property type="term" value="C:mitochondrial small ribosomal subunit"/>
    <property type="evidence" value="ECO:0007669"/>
    <property type="project" value="Ensembl"/>
</dbReference>
<dbReference type="AlphaFoldDB" id="A0A7M4FYA8"/>
<dbReference type="PROSITE" id="PS00585">
    <property type="entry name" value="RIBOSOMAL_S5"/>
    <property type="match status" value="1"/>
</dbReference>
<evidence type="ECO:0000256" key="5">
    <source>
        <dbReference type="ARBA" id="ARBA00023274"/>
    </source>
</evidence>
<feature type="domain" description="S5 DRBM" evidence="10">
    <location>
        <begin position="187"/>
        <end position="251"/>
    </location>
</feature>
<dbReference type="GeneTree" id="ENSGT00390000001878"/>
<dbReference type="FunFam" id="3.30.160.20:FF:000022">
    <property type="entry name" value="28S ribosomal protein S5, mitochondrial"/>
    <property type="match status" value="1"/>
</dbReference>
<evidence type="ECO:0000259" key="10">
    <source>
        <dbReference type="PROSITE" id="PS50881"/>
    </source>
</evidence>
<reference evidence="11" key="2">
    <citation type="submission" date="2025-09" db="UniProtKB">
        <authorList>
            <consortium name="Ensembl"/>
        </authorList>
    </citation>
    <scope>IDENTIFICATION</scope>
</reference>
<keyword evidence="12" id="KW-1185">Reference proteome</keyword>
<dbReference type="InterPro" id="IPR014721">
    <property type="entry name" value="Ribsml_uS5_D2-typ_fold_subgr"/>
</dbReference>
<comment type="subcellular location">
    <subcellularLocation>
        <location evidence="1">Mitochondrion</location>
    </subcellularLocation>
</comment>
<evidence type="ECO:0000256" key="8">
    <source>
        <dbReference type="PROSITE-ProRule" id="PRU00268"/>
    </source>
</evidence>